<evidence type="ECO:0000256" key="2">
    <source>
        <dbReference type="ARBA" id="ARBA00010781"/>
    </source>
</evidence>
<keyword evidence="5 9" id="KW-0765">Sulfation</keyword>
<comment type="PTM">
    <text evidence="9">PSK-alpha is produced by endopeptidase digestion. PSK-beta is produced from PSK-alpha by exopeptidase digestion.</text>
</comment>
<sequence>MSIKSMLVTFGLKFQFCPSTIPLYSFPVLLLPHFSHMAPKLLTSIFTFLFLFFSFVSSVTTIGARPVPVPGFSNAFPGTSRDELKAGDDALEEESCEEIGEEYCLMRKTLAAHADYIYTDSQRKP</sequence>
<accession>A0A6J1JBS4</accession>
<dbReference type="PANTHER" id="PTHR33285">
    <property type="entry name" value="PHYTOSULFOKINES 3"/>
    <property type="match status" value="1"/>
</dbReference>
<dbReference type="GO" id="GO:0030154">
    <property type="term" value="P:cell differentiation"/>
    <property type="evidence" value="ECO:0007669"/>
    <property type="project" value="UniProtKB-UniRule"/>
</dbReference>
<evidence type="ECO:0000313" key="12">
    <source>
        <dbReference type="RefSeq" id="XP_022984884.1"/>
    </source>
</evidence>
<protein>
    <recommendedName>
        <fullName evidence="9">Phytosulfokine</fullName>
    </recommendedName>
    <component>
        <recommendedName>
            <fullName evidence="9">Phytosulfokine-alpha</fullName>
            <shortName evidence="9">PSK-alpha</shortName>
            <shortName evidence="9">Phytosulfokine-a</shortName>
        </recommendedName>
    </component>
    <component>
        <recommendedName>
            <fullName evidence="9">Phytosulfokine-beta</fullName>
            <shortName evidence="9">PSK-beta</shortName>
            <shortName evidence="9">Phytosulfokine-b</shortName>
        </recommendedName>
    </component>
</protein>
<dbReference type="GO" id="GO:0008083">
    <property type="term" value="F:growth factor activity"/>
    <property type="evidence" value="ECO:0007669"/>
    <property type="project" value="UniProtKB-UniRule"/>
</dbReference>
<name>A0A6J1JBS4_CUCMA</name>
<keyword evidence="3 9" id="KW-0217">Developmental protein</keyword>
<dbReference type="OrthoDB" id="1858282at2759"/>
<keyword evidence="4 9" id="KW-0964">Secreted</keyword>
<dbReference type="PANTHER" id="PTHR33285:SF55">
    <property type="entry name" value="PHYTOSULFOKINES 3"/>
    <property type="match status" value="1"/>
</dbReference>
<dbReference type="InterPro" id="IPR009438">
    <property type="entry name" value="Phytosulfokine"/>
</dbReference>
<dbReference type="GeneID" id="111483027"/>
<evidence type="ECO:0000313" key="11">
    <source>
        <dbReference type="Proteomes" id="UP000504608"/>
    </source>
</evidence>
<dbReference type="GO" id="GO:0008283">
    <property type="term" value="P:cell population proliferation"/>
    <property type="evidence" value="ECO:0007669"/>
    <property type="project" value="UniProtKB-UniRule"/>
</dbReference>
<dbReference type="GO" id="GO:0005576">
    <property type="term" value="C:extracellular region"/>
    <property type="evidence" value="ECO:0007669"/>
    <property type="project" value="UniProtKB-SubCell"/>
</dbReference>
<keyword evidence="7 9" id="KW-0221">Differentiation</keyword>
<evidence type="ECO:0000256" key="10">
    <source>
        <dbReference type="SAM" id="Phobius"/>
    </source>
</evidence>
<evidence type="ECO:0000256" key="5">
    <source>
        <dbReference type="ARBA" id="ARBA00022641"/>
    </source>
</evidence>
<keyword evidence="11" id="KW-1185">Reference proteome</keyword>
<keyword evidence="10" id="KW-0472">Membrane</keyword>
<keyword evidence="10" id="KW-0812">Transmembrane</keyword>
<evidence type="ECO:0000256" key="7">
    <source>
        <dbReference type="ARBA" id="ARBA00022782"/>
    </source>
</evidence>
<proteinExistence type="inferred from homology"/>
<evidence type="ECO:0000256" key="8">
    <source>
        <dbReference type="ARBA" id="ARBA00023030"/>
    </source>
</evidence>
<organism evidence="11 12">
    <name type="scientific">Cucurbita maxima</name>
    <name type="common">Pumpkin</name>
    <name type="synonym">Winter squash</name>
    <dbReference type="NCBI Taxonomy" id="3661"/>
    <lineage>
        <taxon>Eukaryota</taxon>
        <taxon>Viridiplantae</taxon>
        <taxon>Streptophyta</taxon>
        <taxon>Embryophyta</taxon>
        <taxon>Tracheophyta</taxon>
        <taxon>Spermatophyta</taxon>
        <taxon>Magnoliopsida</taxon>
        <taxon>eudicotyledons</taxon>
        <taxon>Gunneridae</taxon>
        <taxon>Pentapetalae</taxon>
        <taxon>rosids</taxon>
        <taxon>fabids</taxon>
        <taxon>Cucurbitales</taxon>
        <taxon>Cucurbitaceae</taxon>
        <taxon>Cucurbiteae</taxon>
        <taxon>Cucurbita</taxon>
    </lineage>
</organism>
<evidence type="ECO:0000256" key="9">
    <source>
        <dbReference type="RuleBase" id="RU368031"/>
    </source>
</evidence>
<keyword evidence="10" id="KW-1133">Transmembrane helix</keyword>
<evidence type="ECO:0000256" key="1">
    <source>
        <dbReference type="ARBA" id="ARBA00004613"/>
    </source>
</evidence>
<keyword evidence="6 9" id="KW-0732">Signal</keyword>
<evidence type="ECO:0000256" key="4">
    <source>
        <dbReference type="ARBA" id="ARBA00022525"/>
    </source>
</evidence>
<dbReference type="AlphaFoldDB" id="A0A6J1JBS4"/>
<dbReference type="KEGG" id="cmax:111483027"/>
<dbReference type="Proteomes" id="UP000504608">
    <property type="component" value="Unplaced"/>
</dbReference>
<evidence type="ECO:0000256" key="3">
    <source>
        <dbReference type="ARBA" id="ARBA00022473"/>
    </source>
</evidence>
<reference evidence="12" key="1">
    <citation type="submission" date="2025-08" db="UniProtKB">
        <authorList>
            <consortium name="RefSeq"/>
        </authorList>
    </citation>
    <scope>IDENTIFICATION</scope>
    <source>
        <tissue evidence="12">Young leaves</tissue>
    </source>
</reference>
<feature type="transmembrane region" description="Helical" evidence="10">
    <location>
        <begin position="41"/>
        <end position="64"/>
    </location>
</feature>
<evidence type="ECO:0000256" key="6">
    <source>
        <dbReference type="ARBA" id="ARBA00022729"/>
    </source>
</evidence>
<comment type="PTM">
    <text evidence="9">Sulfation is important for activity and for the binding to a putative membrane receptor.</text>
</comment>
<dbReference type="RefSeq" id="XP_022984884.1">
    <property type="nucleotide sequence ID" value="XM_023129116.1"/>
</dbReference>
<gene>
    <name evidence="12" type="primary">LOC111483027</name>
</gene>
<comment type="subcellular location">
    <subcellularLocation>
        <location evidence="1 9">Secreted</location>
    </subcellularLocation>
</comment>
<dbReference type="Pfam" id="PF06404">
    <property type="entry name" value="PSK"/>
    <property type="match status" value="1"/>
</dbReference>
<comment type="function">
    <text evidence="9">Promotes plant cell differentiation, organogenesis and somatic embryogenesis as well as cell proliferation.</text>
</comment>
<keyword evidence="8 9" id="KW-0339">Growth factor</keyword>
<comment type="similarity">
    <text evidence="2 9">Belongs to the phytosulfokine family.</text>
</comment>